<dbReference type="Gene3D" id="1.50.10.10">
    <property type="match status" value="1"/>
</dbReference>
<proteinExistence type="predicted"/>
<evidence type="ECO:0000256" key="1">
    <source>
        <dbReference type="ARBA" id="ARBA00022801"/>
    </source>
</evidence>
<dbReference type="EMBL" id="SIRE01000015">
    <property type="protein sequence ID" value="TBL76062.1"/>
    <property type="molecule type" value="Genomic_DNA"/>
</dbReference>
<name>A0A4Q9DLR2_9BACL</name>
<dbReference type="RefSeq" id="WP_131015407.1">
    <property type="nucleotide sequence ID" value="NZ_SIRE01000015.1"/>
</dbReference>
<dbReference type="GO" id="GO:0016787">
    <property type="term" value="F:hydrolase activity"/>
    <property type="evidence" value="ECO:0007669"/>
    <property type="project" value="UniProtKB-KW"/>
</dbReference>
<keyword evidence="1 2" id="KW-0378">Hydrolase</keyword>
<keyword evidence="3" id="KW-1185">Reference proteome</keyword>
<evidence type="ECO:0000313" key="2">
    <source>
        <dbReference type="EMBL" id="TBL76062.1"/>
    </source>
</evidence>
<sequence>MQEVIRQELKKIINQLMNLKRPDNESEFKALAEEGKVLGYYPRDFGMEEWDWPQGIGLYGLNKLTNQEGFGDFREYFANWAEEQIARGLPLHNVNTTAPLLTLMDLPQIEKLALEWMQWVEKDCPRTKENGIQHVTSGDTSKSTVNLHDQEIWIDTLFMVVLFTAKMGQKYNNPAWIAEADHQFAVHIEYIFHRESGLFYHGYDFKNANNFSEAHWCRGNSWYTLAAPEYLDIVRDAIPAESRRLIGDTYKTQVDRLVQLQSADGLWHTLLDDSDSYTEVSGSAAIAAGMLKGIRMGLLDSSYMEPCRKAVAAVLRNISEDGTVLNVSAGTPIGKEKEDYKKIAIAPTAYGQALTIVLLAEALFHEGL</sequence>
<dbReference type="Proteomes" id="UP000293142">
    <property type="component" value="Unassembled WGS sequence"/>
</dbReference>
<protein>
    <submittedName>
        <fullName evidence="2">Glycoside hydrolase family 105 protein</fullName>
    </submittedName>
</protein>
<dbReference type="SUPFAM" id="SSF48208">
    <property type="entry name" value="Six-hairpin glycosidases"/>
    <property type="match status" value="1"/>
</dbReference>
<comment type="caution">
    <text evidence="2">The sequence shown here is derived from an EMBL/GenBank/DDBJ whole genome shotgun (WGS) entry which is preliminary data.</text>
</comment>
<dbReference type="PANTHER" id="PTHR33886">
    <property type="entry name" value="UNSATURATED RHAMNOGALACTURONAN HYDROLASE (EUROFUNG)"/>
    <property type="match status" value="1"/>
</dbReference>
<dbReference type="AlphaFoldDB" id="A0A4Q9DLR2"/>
<dbReference type="GO" id="GO:0005975">
    <property type="term" value="P:carbohydrate metabolic process"/>
    <property type="evidence" value="ECO:0007669"/>
    <property type="project" value="InterPro"/>
</dbReference>
<dbReference type="InterPro" id="IPR052043">
    <property type="entry name" value="PolySaccharide_Degr_Enz"/>
</dbReference>
<evidence type="ECO:0000313" key="3">
    <source>
        <dbReference type="Proteomes" id="UP000293142"/>
    </source>
</evidence>
<organism evidence="2 3">
    <name type="scientific">Paenibacillus thalictri</name>
    <dbReference type="NCBI Taxonomy" id="2527873"/>
    <lineage>
        <taxon>Bacteria</taxon>
        <taxon>Bacillati</taxon>
        <taxon>Bacillota</taxon>
        <taxon>Bacilli</taxon>
        <taxon>Bacillales</taxon>
        <taxon>Paenibacillaceae</taxon>
        <taxon>Paenibacillus</taxon>
    </lineage>
</organism>
<accession>A0A4Q9DLR2</accession>
<dbReference type="InterPro" id="IPR008928">
    <property type="entry name" value="6-hairpin_glycosidase_sf"/>
</dbReference>
<dbReference type="InterPro" id="IPR010905">
    <property type="entry name" value="Glyco_hydro_88"/>
</dbReference>
<gene>
    <name evidence="2" type="ORF">EYB31_21160</name>
</gene>
<dbReference type="InterPro" id="IPR012341">
    <property type="entry name" value="6hp_glycosidase-like_sf"/>
</dbReference>
<dbReference type="OrthoDB" id="9812931at2"/>
<dbReference type="Pfam" id="PF07470">
    <property type="entry name" value="Glyco_hydro_88"/>
    <property type="match status" value="1"/>
</dbReference>
<reference evidence="2 3" key="1">
    <citation type="submission" date="2019-02" db="EMBL/GenBank/DDBJ databases">
        <title>Paenibacillus sp. nov., isolated from surface-sterilized tissue of Thalictrum simplex L.</title>
        <authorList>
            <person name="Tuo L."/>
        </authorList>
    </citation>
    <scope>NUCLEOTIDE SEQUENCE [LARGE SCALE GENOMIC DNA]</scope>
    <source>
        <strain evidence="2 3">N2SHLJ1</strain>
    </source>
</reference>
<dbReference type="PANTHER" id="PTHR33886:SF8">
    <property type="entry name" value="UNSATURATED RHAMNOGALACTURONAN HYDROLASE (EUROFUNG)"/>
    <property type="match status" value="1"/>
</dbReference>